<name>A0AAV8T4P9_9ROSI</name>
<dbReference type="EC" id="2.3.2.27" evidence="4"/>
<evidence type="ECO:0000256" key="1">
    <source>
        <dbReference type="ARBA" id="ARBA00000900"/>
    </source>
</evidence>
<keyword evidence="5" id="KW-0808">Transferase</keyword>
<dbReference type="Proteomes" id="UP001159364">
    <property type="component" value="Linkage Group LG06"/>
</dbReference>
<feature type="compositionally biased region" description="Low complexity" evidence="12">
    <location>
        <begin position="35"/>
        <end position="45"/>
    </location>
</feature>
<proteinExistence type="inferred from homology"/>
<dbReference type="PANTHER" id="PTHR46632:SF16">
    <property type="entry name" value="E3 UBIQUITIN-PROTEIN LIGASE SINA-LIKE 10"/>
    <property type="match status" value="1"/>
</dbReference>
<sequence>MEGHGEMVIFSVRGGEEEDDIRDESSSLWPKRQRATTSSTSSSQQRRQRPRHADPNPVYNFDSDYEEEETRQDEGEEEQRASVDDGSEEEEEGQNQVSTTELPSMSSLRSARSDSIAMTITLTDPEVLDCPICFEPFTIPVFQCENGHTACSSCCIKIAHKCPSCALPTGYNRCRAIEKVLESIRVNCRYTRYGCKESFSYDKKHNHDKTCIYAPCVCPQAGCNFVDSSKRLYEHYSRKHTSSRLGFNYNATFPIYVTTRDTFFVLQEENEGVLFLFYSKAEVLGHTIKICCLGPSTMNGRYIFELTARTEGSNLRFQSIAKNIRCRVDNHPSTGFLLIPIGFFDSYVQNRLDICIWRHGSCPVEFRTSIPKAPSGS</sequence>
<comment type="catalytic activity">
    <reaction evidence="1">
        <text>S-ubiquitinyl-[E2 ubiquitin-conjugating enzyme]-L-cysteine + [acceptor protein]-L-lysine = [E2 ubiquitin-conjugating enzyme]-L-cysteine + N(6)-ubiquitinyl-[acceptor protein]-L-lysine.</text>
        <dbReference type="EC" id="2.3.2.27"/>
    </reaction>
</comment>
<dbReference type="GO" id="GO:0061630">
    <property type="term" value="F:ubiquitin protein ligase activity"/>
    <property type="evidence" value="ECO:0007669"/>
    <property type="project" value="UniProtKB-EC"/>
</dbReference>
<keyword evidence="6" id="KW-0479">Metal-binding</keyword>
<dbReference type="EMBL" id="JAIWQS010000006">
    <property type="protein sequence ID" value="KAJ8761341.1"/>
    <property type="molecule type" value="Genomic_DNA"/>
</dbReference>
<protein>
    <recommendedName>
        <fullName evidence="4">RING-type E3 ubiquitin transferase</fullName>
        <ecNumber evidence="4">2.3.2.27</ecNumber>
    </recommendedName>
</protein>
<dbReference type="InterPro" id="IPR001841">
    <property type="entry name" value="Znf_RING"/>
</dbReference>
<dbReference type="SUPFAM" id="SSF49599">
    <property type="entry name" value="TRAF domain-like"/>
    <property type="match status" value="1"/>
</dbReference>
<dbReference type="GO" id="GO:0008270">
    <property type="term" value="F:zinc ion binding"/>
    <property type="evidence" value="ECO:0007669"/>
    <property type="project" value="UniProtKB-KW"/>
</dbReference>
<comment type="function">
    <text evidence="10">E3 ubiquitin-protein ligase that mediates ubiquitination and subsequent proteasomal degradation of target proteins. E3 ubiquitin ligases accept ubiquitin from an E2 ubiquitin-conjugating enzyme in the form of a thioester and then directly transfers the ubiquitin to targeted substrates. It probably triggers the ubiquitin-mediated degradation of different substrates.</text>
</comment>
<keyword evidence="7 11" id="KW-0863">Zinc-finger</keyword>
<comment type="caution">
    <text evidence="15">The sequence shown here is derived from an EMBL/GenBank/DDBJ whole genome shotgun (WGS) entry which is preliminary data.</text>
</comment>
<feature type="domain" description="SIAH-type" evidence="14">
    <location>
        <begin position="183"/>
        <end position="241"/>
    </location>
</feature>
<evidence type="ECO:0000256" key="2">
    <source>
        <dbReference type="ARBA" id="ARBA00004906"/>
    </source>
</evidence>
<feature type="region of interest" description="Disordered" evidence="12">
    <location>
        <begin position="1"/>
        <end position="110"/>
    </location>
</feature>
<evidence type="ECO:0000313" key="15">
    <source>
        <dbReference type="EMBL" id="KAJ8761341.1"/>
    </source>
</evidence>
<evidence type="ECO:0000256" key="3">
    <source>
        <dbReference type="ARBA" id="ARBA00009119"/>
    </source>
</evidence>
<evidence type="ECO:0000256" key="11">
    <source>
        <dbReference type="PROSITE-ProRule" id="PRU00455"/>
    </source>
</evidence>
<dbReference type="InterPro" id="IPR044286">
    <property type="entry name" value="SINL_plant"/>
</dbReference>
<dbReference type="SUPFAM" id="SSF57850">
    <property type="entry name" value="RING/U-box"/>
    <property type="match status" value="1"/>
</dbReference>
<accession>A0AAV8T4P9</accession>
<evidence type="ECO:0000256" key="9">
    <source>
        <dbReference type="ARBA" id="ARBA00022833"/>
    </source>
</evidence>
<dbReference type="InterPro" id="IPR049548">
    <property type="entry name" value="Sina-like_RING"/>
</dbReference>
<dbReference type="InterPro" id="IPR013083">
    <property type="entry name" value="Znf_RING/FYVE/PHD"/>
</dbReference>
<evidence type="ECO:0000256" key="10">
    <source>
        <dbReference type="ARBA" id="ARBA00024004"/>
    </source>
</evidence>
<keyword evidence="8" id="KW-0833">Ubl conjugation pathway</keyword>
<comment type="similarity">
    <text evidence="3">Belongs to the SINA (Seven in absentia) family.</text>
</comment>
<evidence type="ECO:0000256" key="4">
    <source>
        <dbReference type="ARBA" id="ARBA00012483"/>
    </source>
</evidence>
<reference evidence="15 16" key="1">
    <citation type="submission" date="2021-09" db="EMBL/GenBank/DDBJ databases">
        <title>Genomic insights and catalytic innovation underlie evolution of tropane alkaloids biosynthesis.</title>
        <authorList>
            <person name="Wang Y.-J."/>
            <person name="Tian T."/>
            <person name="Huang J.-P."/>
            <person name="Huang S.-X."/>
        </authorList>
    </citation>
    <scope>NUCLEOTIDE SEQUENCE [LARGE SCALE GENOMIC DNA]</scope>
    <source>
        <strain evidence="15">KIB-2018</strain>
        <tissue evidence="15">Leaf</tissue>
    </source>
</reference>
<dbReference type="Gene3D" id="3.30.40.10">
    <property type="entry name" value="Zinc/RING finger domain, C3HC4 (zinc finger)"/>
    <property type="match status" value="1"/>
</dbReference>
<dbReference type="PROSITE" id="PS50089">
    <property type="entry name" value="ZF_RING_2"/>
    <property type="match status" value="1"/>
</dbReference>
<evidence type="ECO:0000259" key="14">
    <source>
        <dbReference type="PROSITE" id="PS51081"/>
    </source>
</evidence>
<comment type="pathway">
    <text evidence="2">Protein modification; protein ubiquitination.</text>
</comment>
<evidence type="ECO:0000256" key="5">
    <source>
        <dbReference type="ARBA" id="ARBA00022679"/>
    </source>
</evidence>
<feature type="domain" description="RING-type" evidence="13">
    <location>
        <begin position="130"/>
        <end position="165"/>
    </location>
</feature>
<dbReference type="PANTHER" id="PTHR46632">
    <property type="entry name" value="E3 UBIQUITIN-PROTEIN LIGASE SINA-LIKE 4"/>
    <property type="match status" value="1"/>
</dbReference>
<keyword evidence="16" id="KW-1185">Reference proteome</keyword>
<evidence type="ECO:0000256" key="6">
    <source>
        <dbReference type="ARBA" id="ARBA00022723"/>
    </source>
</evidence>
<dbReference type="Pfam" id="PF21362">
    <property type="entry name" value="Sina_RING"/>
    <property type="match status" value="1"/>
</dbReference>
<dbReference type="CDD" id="cd16571">
    <property type="entry name" value="RING-HC_SIAHs"/>
    <property type="match status" value="1"/>
</dbReference>
<dbReference type="InterPro" id="IPR013010">
    <property type="entry name" value="Znf_SIAH"/>
</dbReference>
<evidence type="ECO:0000256" key="12">
    <source>
        <dbReference type="SAM" id="MobiDB-lite"/>
    </source>
</evidence>
<keyword evidence="9" id="KW-0862">Zinc</keyword>
<evidence type="ECO:0000259" key="13">
    <source>
        <dbReference type="PROSITE" id="PS50089"/>
    </source>
</evidence>
<dbReference type="Pfam" id="PF21361">
    <property type="entry name" value="Sina_ZnF"/>
    <property type="match status" value="1"/>
</dbReference>
<evidence type="ECO:0000256" key="8">
    <source>
        <dbReference type="ARBA" id="ARBA00022786"/>
    </source>
</evidence>
<gene>
    <name evidence="15" type="ORF">K2173_001397</name>
</gene>
<organism evidence="15 16">
    <name type="scientific">Erythroxylum novogranatense</name>
    <dbReference type="NCBI Taxonomy" id="1862640"/>
    <lineage>
        <taxon>Eukaryota</taxon>
        <taxon>Viridiplantae</taxon>
        <taxon>Streptophyta</taxon>
        <taxon>Embryophyta</taxon>
        <taxon>Tracheophyta</taxon>
        <taxon>Spermatophyta</taxon>
        <taxon>Magnoliopsida</taxon>
        <taxon>eudicotyledons</taxon>
        <taxon>Gunneridae</taxon>
        <taxon>Pentapetalae</taxon>
        <taxon>rosids</taxon>
        <taxon>fabids</taxon>
        <taxon>Malpighiales</taxon>
        <taxon>Erythroxylaceae</taxon>
        <taxon>Erythroxylum</taxon>
    </lineage>
</organism>
<feature type="compositionally biased region" description="Acidic residues" evidence="12">
    <location>
        <begin position="63"/>
        <end position="77"/>
    </location>
</feature>
<evidence type="ECO:0000256" key="7">
    <source>
        <dbReference type="ARBA" id="ARBA00022771"/>
    </source>
</evidence>
<dbReference type="PROSITE" id="PS51081">
    <property type="entry name" value="ZF_SIAH"/>
    <property type="match status" value="1"/>
</dbReference>
<dbReference type="AlphaFoldDB" id="A0AAV8T4P9"/>
<evidence type="ECO:0000313" key="16">
    <source>
        <dbReference type="Proteomes" id="UP001159364"/>
    </source>
</evidence>
<feature type="compositionally biased region" description="Polar residues" evidence="12">
    <location>
        <begin position="94"/>
        <end position="103"/>
    </location>
</feature>